<evidence type="ECO:0000256" key="2">
    <source>
        <dbReference type="SAM" id="MobiDB-lite"/>
    </source>
</evidence>
<dbReference type="GO" id="GO:0015562">
    <property type="term" value="F:efflux transmembrane transporter activity"/>
    <property type="evidence" value="ECO:0007669"/>
    <property type="project" value="TreeGrafter"/>
</dbReference>
<dbReference type="Gene3D" id="2.40.30.170">
    <property type="match status" value="1"/>
</dbReference>
<organism evidence="5 6">
    <name type="scientific">Desulforhabdus amnigena</name>
    <dbReference type="NCBI Taxonomy" id="40218"/>
    <lineage>
        <taxon>Bacteria</taxon>
        <taxon>Pseudomonadati</taxon>
        <taxon>Thermodesulfobacteriota</taxon>
        <taxon>Syntrophobacteria</taxon>
        <taxon>Syntrophobacterales</taxon>
        <taxon>Syntrophobacteraceae</taxon>
        <taxon>Desulforhabdus</taxon>
    </lineage>
</organism>
<evidence type="ECO:0000259" key="4">
    <source>
        <dbReference type="Pfam" id="PF25954"/>
    </source>
</evidence>
<dbReference type="InterPro" id="IPR058792">
    <property type="entry name" value="Beta-barrel_RND_2"/>
</dbReference>
<reference evidence="5" key="1">
    <citation type="submission" date="2022-12" db="EMBL/GenBank/DDBJ databases">
        <title>Reference genome sequencing for broad-spectrum identification of bacterial and archaeal isolates by mass spectrometry.</title>
        <authorList>
            <person name="Sekiguchi Y."/>
            <person name="Tourlousse D.M."/>
        </authorList>
    </citation>
    <scope>NUCLEOTIDE SEQUENCE</scope>
    <source>
        <strain evidence="5">ASRB1</strain>
    </source>
</reference>
<dbReference type="Gene3D" id="2.40.50.100">
    <property type="match status" value="1"/>
</dbReference>
<dbReference type="Proteomes" id="UP001144372">
    <property type="component" value="Unassembled WGS sequence"/>
</dbReference>
<keyword evidence="6" id="KW-1185">Reference proteome</keyword>
<feature type="region of interest" description="Disordered" evidence="2">
    <location>
        <begin position="335"/>
        <end position="354"/>
    </location>
</feature>
<dbReference type="GO" id="GO:1990281">
    <property type="term" value="C:efflux pump complex"/>
    <property type="evidence" value="ECO:0007669"/>
    <property type="project" value="TreeGrafter"/>
</dbReference>
<evidence type="ECO:0000313" key="6">
    <source>
        <dbReference type="Proteomes" id="UP001144372"/>
    </source>
</evidence>
<dbReference type="NCBIfam" id="TIGR01730">
    <property type="entry name" value="RND_mfp"/>
    <property type="match status" value="1"/>
</dbReference>
<dbReference type="FunFam" id="2.40.30.170:FF:000010">
    <property type="entry name" value="Efflux RND transporter periplasmic adaptor subunit"/>
    <property type="match status" value="1"/>
</dbReference>
<sequence>MEPPAAKPTPIKTGKVRHVQEREFVSVSGTVTSPDDPVPVSFLVSGKVIEVGPREGDYVKKGQFLAAIDPVDYKLSLQAASAQAGQAKVALARSKDEYARMKFLYESRSLAQNDFEKYRAAWLSAKEQVDQAIANQKLAQKRLTDASLYAPADGFISKRSIEPGQTASSGNPVFEIVKLDPVEINVGVPETDIHLVRVGQTAAVTIPAMPTESFEGKVRVINVSADPNTRTYMTRILVPNPAHILRVGMVAEARIEGDRTIELMTLPAETILRDPQGATIVFVYYPEQQRVYAKRVERGAVYGREIAIQSGLSGDETIVFAGQEKLRDGTIVSLVDETAPGGPQNPLRKEEVRQ</sequence>
<feature type="domain" description="Multidrug resistance protein MdtA-like barrel-sandwich hybrid" evidence="3">
    <location>
        <begin position="42"/>
        <end position="177"/>
    </location>
</feature>
<dbReference type="InterPro" id="IPR058625">
    <property type="entry name" value="MdtA-like_BSH"/>
</dbReference>
<dbReference type="Gene3D" id="2.40.420.20">
    <property type="match status" value="1"/>
</dbReference>
<evidence type="ECO:0000259" key="3">
    <source>
        <dbReference type="Pfam" id="PF25917"/>
    </source>
</evidence>
<accession>A0A9W6FT59</accession>
<dbReference type="InterPro" id="IPR006143">
    <property type="entry name" value="RND_pump_MFP"/>
</dbReference>
<evidence type="ECO:0000256" key="1">
    <source>
        <dbReference type="ARBA" id="ARBA00009477"/>
    </source>
</evidence>
<comment type="caution">
    <text evidence="5">The sequence shown here is derived from an EMBL/GenBank/DDBJ whole genome shotgun (WGS) entry which is preliminary data.</text>
</comment>
<dbReference type="AlphaFoldDB" id="A0A9W6FT59"/>
<proteinExistence type="inferred from homology"/>
<dbReference type="Gene3D" id="1.10.287.470">
    <property type="entry name" value="Helix hairpin bin"/>
    <property type="match status" value="1"/>
</dbReference>
<dbReference type="SUPFAM" id="SSF111369">
    <property type="entry name" value="HlyD-like secretion proteins"/>
    <property type="match status" value="1"/>
</dbReference>
<feature type="domain" description="CusB-like beta-barrel" evidence="4">
    <location>
        <begin position="184"/>
        <end position="257"/>
    </location>
</feature>
<comment type="similarity">
    <text evidence="1">Belongs to the membrane fusion protein (MFP) (TC 8.A.1) family.</text>
</comment>
<name>A0A9W6FT59_9BACT</name>
<evidence type="ECO:0000313" key="5">
    <source>
        <dbReference type="EMBL" id="GLI33050.1"/>
    </source>
</evidence>
<dbReference type="Pfam" id="PF25954">
    <property type="entry name" value="Beta-barrel_RND_2"/>
    <property type="match status" value="1"/>
</dbReference>
<protein>
    <submittedName>
        <fullName evidence="5">Hemolysin secretion protein D</fullName>
    </submittedName>
</protein>
<dbReference type="Pfam" id="PF25917">
    <property type="entry name" value="BSH_RND"/>
    <property type="match status" value="1"/>
</dbReference>
<dbReference type="EMBL" id="BSDR01000001">
    <property type="protein sequence ID" value="GLI33050.1"/>
    <property type="molecule type" value="Genomic_DNA"/>
</dbReference>
<dbReference type="PANTHER" id="PTHR30469">
    <property type="entry name" value="MULTIDRUG RESISTANCE PROTEIN MDTA"/>
    <property type="match status" value="1"/>
</dbReference>
<gene>
    <name evidence="5" type="ORF">DAMNIGENAA_04830</name>
</gene>